<dbReference type="Proteomes" id="UP000193465">
    <property type="component" value="Unassembled WGS sequence"/>
</dbReference>
<organism evidence="2 3">
    <name type="scientific">Mycolicibacter engbaekii</name>
    <dbReference type="NCBI Taxonomy" id="188915"/>
    <lineage>
        <taxon>Bacteria</taxon>
        <taxon>Bacillati</taxon>
        <taxon>Actinomycetota</taxon>
        <taxon>Actinomycetes</taxon>
        <taxon>Mycobacteriales</taxon>
        <taxon>Mycobacteriaceae</taxon>
        <taxon>Mycolicibacter</taxon>
    </lineage>
</organism>
<protein>
    <submittedName>
        <fullName evidence="2">Uncharacterized protein</fullName>
    </submittedName>
</protein>
<comment type="caution">
    <text evidence="2">The sequence shown here is derived from an EMBL/GenBank/DDBJ whole genome shotgun (WGS) entry which is preliminary data.</text>
</comment>
<keyword evidence="3" id="KW-1185">Reference proteome</keyword>
<dbReference type="AlphaFoldDB" id="A0A1X1U216"/>
<name>A0A1X1U216_9MYCO</name>
<evidence type="ECO:0000256" key="1">
    <source>
        <dbReference type="SAM" id="Phobius"/>
    </source>
</evidence>
<sequence>MPSLLSTALGAAPVFGGALLTAAAGQLRGPDMRSLIKQDLDLLDRIPREDAQRRAEMQRVIGERIDDLVAASDQTRALRAAAFSYQGNWRDVVLFVSSVLFAYVWWHVNHDRGNWLPMFIVLVIACVVSAIYAVRGTLRAVVHIRLRRR</sequence>
<dbReference type="EMBL" id="LQOT01000016">
    <property type="protein sequence ID" value="ORV50853.1"/>
    <property type="molecule type" value="Genomic_DNA"/>
</dbReference>
<dbReference type="STRING" id="188915.AWC02_04410"/>
<evidence type="ECO:0000313" key="3">
    <source>
        <dbReference type="Proteomes" id="UP000193465"/>
    </source>
</evidence>
<keyword evidence="1" id="KW-0472">Membrane</keyword>
<dbReference type="RefSeq" id="WP_085127403.1">
    <property type="nucleotide sequence ID" value="NZ_LQOT01000016.1"/>
</dbReference>
<keyword evidence="1" id="KW-1133">Transmembrane helix</keyword>
<evidence type="ECO:0000313" key="2">
    <source>
        <dbReference type="EMBL" id="ORV50853.1"/>
    </source>
</evidence>
<proteinExistence type="predicted"/>
<gene>
    <name evidence="2" type="ORF">AWC02_04410</name>
</gene>
<keyword evidence="1" id="KW-0812">Transmembrane</keyword>
<feature type="transmembrane region" description="Helical" evidence="1">
    <location>
        <begin position="92"/>
        <end position="108"/>
    </location>
</feature>
<reference evidence="2 3" key="1">
    <citation type="submission" date="2016-01" db="EMBL/GenBank/DDBJ databases">
        <title>The new phylogeny of the genus Mycobacterium.</title>
        <authorList>
            <person name="Tarcisio F."/>
            <person name="Conor M."/>
            <person name="Antonella G."/>
            <person name="Elisabetta G."/>
            <person name="Giulia F.S."/>
            <person name="Sara T."/>
            <person name="Anna F."/>
            <person name="Clotilde B."/>
            <person name="Roberto B."/>
            <person name="Veronica D.S."/>
            <person name="Fabio R."/>
            <person name="Monica P."/>
            <person name="Olivier J."/>
            <person name="Enrico T."/>
            <person name="Nicola S."/>
        </authorList>
    </citation>
    <scope>NUCLEOTIDE SEQUENCE [LARGE SCALE GENOMIC DNA]</scope>
    <source>
        <strain evidence="2 3">ATCC 27353</strain>
    </source>
</reference>
<feature type="transmembrane region" description="Helical" evidence="1">
    <location>
        <begin position="115"/>
        <end position="134"/>
    </location>
</feature>
<accession>A0A1X1U216</accession>